<dbReference type="Pfam" id="PF05016">
    <property type="entry name" value="ParE_toxin"/>
    <property type="match status" value="1"/>
</dbReference>
<evidence type="ECO:0000256" key="2">
    <source>
        <dbReference type="ARBA" id="ARBA00022649"/>
    </source>
</evidence>
<dbReference type="PANTHER" id="PTHR33755:SF9">
    <property type="entry name" value="TOXIN PARE1"/>
    <property type="match status" value="1"/>
</dbReference>
<comment type="caution">
    <text evidence="4">The sequence shown here is derived from an EMBL/GenBank/DDBJ whole genome shotgun (WGS) entry which is preliminary data.</text>
</comment>
<dbReference type="InterPro" id="IPR007712">
    <property type="entry name" value="RelE/ParE_toxin"/>
</dbReference>
<dbReference type="STRING" id="1400863.BN873_370010"/>
<protein>
    <recommendedName>
        <fullName evidence="3">Toxin</fullName>
    </recommendedName>
</protein>
<dbReference type="Gene3D" id="3.30.2310.20">
    <property type="entry name" value="RelE-like"/>
    <property type="match status" value="1"/>
</dbReference>
<sequence>MSSFYLTNAAKSDLKEIGNYTQREWGRAQRDQYLTMLDGYFHDLASNPLIGRDCSEVRAGYRKLSAGSHLIFYRPVKEGVIEIVRILHARMDTDRHL</sequence>
<dbReference type="PIRSF" id="PIRSF029218">
    <property type="entry name" value="ParE"/>
    <property type="match status" value="1"/>
</dbReference>
<reference evidence="4" key="1">
    <citation type="submission" date="2013-07" db="EMBL/GenBank/DDBJ databases">
        <authorList>
            <person name="McIlroy S."/>
        </authorList>
    </citation>
    <scope>NUCLEOTIDE SEQUENCE [LARGE SCALE GENOMIC DNA]</scope>
    <source>
        <strain evidence="4">Run_A_D11</strain>
    </source>
</reference>
<organism evidence="4 5">
    <name type="scientific">Candidatus Competibacter denitrificans Run_A_D11</name>
    <dbReference type="NCBI Taxonomy" id="1400863"/>
    <lineage>
        <taxon>Bacteria</taxon>
        <taxon>Pseudomonadati</taxon>
        <taxon>Pseudomonadota</taxon>
        <taxon>Gammaproteobacteria</taxon>
        <taxon>Candidatus Competibacteraceae</taxon>
        <taxon>Candidatus Competibacter</taxon>
    </lineage>
</organism>
<dbReference type="AlphaFoldDB" id="W6M564"/>
<reference evidence="4" key="2">
    <citation type="submission" date="2014-03" db="EMBL/GenBank/DDBJ databases">
        <title>Candidatus Competibacter-lineage genomes retrieved from metagenomes reveal functional metabolic diversity.</title>
        <authorList>
            <person name="McIlroy S.J."/>
            <person name="Albertsen M."/>
            <person name="Andresen E.K."/>
            <person name="Saunders A.M."/>
            <person name="Kristiansen R."/>
            <person name="Stokholm-Bjerregaard M."/>
            <person name="Nielsen K.L."/>
            <person name="Nielsen P.H."/>
        </authorList>
    </citation>
    <scope>NUCLEOTIDE SEQUENCE</scope>
    <source>
        <strain evidence="4">Run_A_D11</strain>
    </source>
</reference>
<evidence type="ECO:0000313" key="5">
    <source>
        <dbReference type="Proteomes" id="UP000035760"/>
    </source>
</evidence>
<proteinExistence type="inferred from homology"/>
<evidence type="ECO:0000256" key="3">
    <source>
        <dbReference type="PIRNR" id="PIRNR029218"/>
    </source>
</evidence>
<keyword evidence="5" id="KW-1185">Reference proteome</keyword>
<name>W6M564_9GAMM</name>
<dbReference type="InterPro" id="IPR028344">
    <property type="entry name" value="ParE1/4"/>
</dbReference>
<dbReference type="InterPro" id="IPR051803">
    <property type="entry name" value="TA_system_RelE-like_toxin"/>
</dbReference>
<dbReference type="EMBL" id="CBTJ020000044">
    <property type="protein sequence ID" value="CDI03011.1"/>
    <property type="molecule type" value="Genomic_DNA"/>
</dbReference>
<dbReference type="Proteomes" id="UP000035760">
    <property type="component" value="Unassembled WGS sequence"/>
</dbReference>
<keyword evidence="2" id="KW-1277">Toxin-antitoxin system</keyword>
<dbReference type="RefSeq" id="WP_082161216.1">
    <property type="nucleotide sequence ID" value="NZ_CBTJ020000044.1"/>
</dbReference>
<accession>W6M564</accession>
<evidence type="ECO:0000313" key="4">
    <source>
        <dbReference type="EMBL" id="CDI03011.1"/>
    </source>
</evidence>
<evidence type="ECO:0000256" key="1">
    <source>
        <dbReference type="ARBA" id="ARBA00006226"/>
    </source>
</evidence>
<gene>
    <name evidence="4" type="primary">parE</name>
    <name evidence="4" type="ORF">BN873_370010</name>
</gene>
<comment type="similarity">
    <text evidence="1 3">Belongs to the RelE toxin family.</text>
</comment>
<dbReference type="OrthoDB" id="516834at2"/>
<dbReference type="InterPro" id="IPR035093">
    <property type="entry name" value="RelE/ParE_toxin_dom_sf"/>
</dbReference>
<dbReference type="PANTHER" id="PTHR33755">
    <property type="entry name" value="TOXIN PARE1-RELATED"/>
    <property type="match status" value="1"/>
</dbReference>